<dbReference type="GeneID" id="64698080"/>
<dbReference type="Proteomes" id="UP000823399">
    <property type="component" value="Unassembled WGS sequence"/>
</dbReference>
<proteinExistence type="predicted"/>
<evidence type="ECO:0000313" key="1">
    <source>
        <dbReference type="EMBL" id="KAG2116739.1"/>
    </source>
</evidence>
<sequence length="88" mass="10071">MLTHPGVPLHHLDLKQNCICAIQRNISVEKGLVRNALVHVTTLHRRFVEIQLLNTHESHCIPRINVSFHPHRSSWTVSRRTDAGTHST</sequence>
<keyword evidence="2" id="KW-1185">Reference proteome</keyword>
<dbReference type="OrthoDB" id="3353471at2759"/>
<comment type="caution">
    <text evidence="1">The sequence shown here is derived from an EMBL/GenBank/DDBJ whole genome shotgun (WGS) entry which is preliminary data.</text>
</comment>
<name>A0A9P7JZB8_9AGAM</name>
<organism evidence="1 2">
    <name type="scientific">Suillus discolor</name>
    <dbReference type="NCBI Taxonomy" id="1912936"/>
    <lineage>
        <taxon>Eukaryota</taxon>
        <taxon>Fungi</taxon>
        <taxon>Dikarya</taxon>
        <taxon>Basidiomycota</taxon>
        <taxon>Agaricomycotina</taxon>
        <taxon>Agaricomycetes</taxon>
        <taxon>Agaricomycetidae</taxon>
        <taxon>Boletales</taxon>
        <taxon>Suillineae</taxon>
        <taxon>Suillaceae</taxon>
        <taxon>Suillus</taxon>
    </lineage>
</organism>
<dbReference type="RefSeq" id="XP_041297838.1">
    <property type="nucleotide sequence ID" value="XM_041435821.1"/>
</dbReference>
<reference evidence="1" key="1">
    <citation type="journal article" date="2020" name="New Phytol.">
        <title>Comparative genomics reveals dynamic genome evolution in host specialist ectomycorrhizal fungi.</title>
        <authorList>
            <person name="Lofgren L.A."/>
            <person name="Nguyen N.H."/>
            <person name="Vilgalys R."/>
            <person name="Ruytinx J."/>
            <person name="Liao H.L."/>
            <person name="Branco S."/>
            <person name="Kuo A."/>
            <person name="LaButti K."/>
            <person name="Lipzen A."/>
            <person name="Andreopoulos W."/>
            <person name="Pangilinan J."/>
            <person name="Riley R."/>
            <person name="Hundley H."/>
            <person name="Na H."/>
            <person name="Barry K."/>
            <person name="Grigoriev I.V."/>
            <person name="Stajich J.E."/>
            <person name="Kennedy P.G."/>
        </authorList>
    </citation>
    <scope>NUCLEOTIDE SEQUENCE</scope>
    <source>
        <strain evidence="1">FC423</strain>
    </source>
</reference>
<evidence type="ECO:0000313" key="2">
    <source>
        <dbReference type="Proteomes" id="UP000823399"/>
    </source>
</evidence>
<dbReference type="AlphaFoldDB" id="A0A9P7JZB8"/>
<dbReference type="EMBL" id="JABBWM010000006">
    <property type="protein sequence ID" value="KAG2116739.1"/>
    <property type="molecule type" value="Genomic_DNA"/>
</dbReference>
<protein>
    <submittedName>
        <fullName evidence="1">Uncharacterized protein</fullName>
    </submittedName>
</protein>
<accession>A0A9P7JZB8</accession>
<gene>
    <name evidence="1" type="ORF">F5147DRAFT_674185</name>
</gene>